<dbReference type="InterPro" id="IPR041698">
    <property type="entry name" value="Methyltransf_25"/>
</dbReference>
<gene>
    <name evidence="2" type="ORF">BN961_02397</name>
</gene>
<dbReference type="Gene3D" id="3.40.50.150">
    <property type="entry name" value="Vaccinia Virus protein VP39"/>
    <property type="match status" value="1"/>
</dbReference>
<dbReference type="Pfam" id="PF13649">
    <property type="entry name" value="Methyltransf_25"/>
    <property type="match status" value="1"/>
</dbReference>
<organism evidence="2 3">
    <name type="scientific">Afipia felis</name>
    <name type="common">Cat scratch disease bacillus</name>
    <dbReference type="NCBI Taxonomy" id="1035"/>
    <lineage>
        <taxon>Bacteria</taxon>
        <taxon>Pseudomonadati</taxon>
        <taxon>Pseudomonadota</taxon>
        <taxon>Alphaproteobacteria</taxon>
        <taxon>Hyphomicrobiales</taxon>
        <taxon>Nitrobacteraceae</taxon>
        <taxon>Afipia</taxon>
    </lineage>
</organism>
<dbReference type="STRING" id="1035.BN961_02397"/>
<evidence type="ECO:0000313" key="3">
    <source>
        <dbReference type="Proteomes" id="UP000035762"/>
    </source>
</evidence>
<proteinExistence type="predicted"/>
<evidence type="ECO:0000259" key="1">
    <source>
        <dbReference type="Pfam" id="PF13649"/>
    </source>
</evidence>
<dbReference type="CDD" id="cd02440">
    <property type="entry name" value="AdoMet_MTases"/>
    <property type="match status" value="1"/>
</dbReference>
<keyword evidence="3" id="KW-1185">Reference proteome</keyword>
<dbReference type="Proteomes" id="UP000035762">
    <property type="component" value="Unassembled WGS sequence"/>
</dbReference>
<dbReference type="EMBL" id="CCAZ020000001">
    <property type="protein sequence ID" value="CEG08976.1"/>
    <property type="molecule type" value="Genomic_DNA"/>
</dbReference>
<dbReference type="SUPFAM" id="SSF53335">
    <property type="entry name" value="S-adenosyl-L-methionine-dependent methyltransferases"/>
    <property type="match status" value="1"/>
</dbReference>
<sequence>MTAGAKSAVIQDMSQNPDLDHWEARFASPDYRFGKEPNEFLVHCKPLLPRTGRALAVADGEGRNGVWLAMQGLDVTSTDFSPSAQAKGRKLAAENNVTVNFVEADAHEWPYPDEAFDVVAEIFTQFSTPEKRPKKWAGMRRALKRGGLLILQGYTPKQLDYATGGPKNIAQLYTRDLLERAFGDYNDVRIVEEERELQEGPGHSGLSAVIGLTARKP</sequence>
<name>A0A090MNM2_AFIFE</name>
<accession>A0A090MNM2</accession>
<feature type="domain" description="Methyltransferase" evidence="1">
    <location>
        <begin position="55"/>
        <end position="147"/>
    </location>
</feature>
<dbReference type="AlphaFoldDB" id="A0A090MNM2"/>
<dbReference type="InterPro" id="IPR029063">
    <property type="entry name" value="SAM-dependent_MTases_sf"/>
</dbReference>
<reference evidence="2 3" key="1">
    <citation type="journal article" date="2014" name="Genome Announc.">
        <title>Genome Sequence of Afipia felis Strain 76713, Isolated in Hospital Water Using an Amoeba Co-Culture Procedure.</title>
        <authorList>
            <person name="Benamar S."/>
            <person name="La Scola B."/>
            <person name="Croce O."/>
        </authorList>
    </citation>
    <scope>NUCLEOTIDE SEQUENCE [LARGE SCALE GENOMIC DNA]</scope>
    <source>
        <strain evidence="2 3">76713</strain>
    </source>
</reference>
<protein>
    <submittedName>
        <fullName evidence="2">Tellurite resistance protein TehB</fullName>
    </submittedName>
</protein>
<evidence type="ECO:0000313" key="2">
    <source>
        <dbReference type="EMBL" id="CEG08976.1"/>
    </source>
</evidence>
<comment type="caution">
    <text evidence="2">The sequence shown here is derived from an EMBL/GenBank/DDBJ whole genome shotgun (WGS) entry which is preliminary data.</text>
</comment>